<sequence length="105" mass="12523">MDKYYLKQIQKQNATVSNQLQKIANKQQIINPKLEKMQVIHDIKENDKRQKYTVQNDQLDQGTFQDAFNTVFPEMANDPMLKFSSFDKRDLYQNYELKFGDLPDE</sequence>
<protein>
    <submittedName>
        <fullName evidence="2">Hypothetical_protein</fullName>
    </submittedName>
</protein>
<dbReference type="Proteomes" id="UP001642409">
    <property type="component" value="Unassembled WGS sequence"/>
</dbReference>
<name>A0AA86TYZ5_9EUKA</name>
<dbReference type="EMBL" id="CAXDID020000052">
    <property type="protein sequence ID" value="CAL6005749.1"/>
    <property type="molecule type" value="Genomic_DNA"/>
</dbReference>
<evidence type="ECO:0000313" key="1">
    <source>
        <dbReference type="EMBL" id="CAI9932412.1"/>
    </source>
</evidence>
<accession>A0AA86TYZ5</accession>
<organism evidence="1">
    <name type="scientific">Hexamita inflata</name>
    <dbReference type="NCBI Taxonomy" id="28002"/>
    <lineage>
        <taxon>Eukaryota</taxon>
        <taxon>Metamonada</taxon>
        <taxon>Diplomonadida</taxon>
        <taxon>Hexamitidae</taxon>
        <taxon>Hexamitinae</taxon>
        <taxon>Hexamita</taxon>
    </lineage>
</organism>
<reference evidence="2 3" key="2">
    <citation type="submission" date="2024-07" db="EMBL/GenBank/DDBJ databases">
        <authorList>
            <person name="Akdeniz Z."/>
        </authorList>
    </citation>
    <scope>NUCLEOTIDE SEQUENCE [LARGE SCALE GENOMIC DNA]</scope>
</reference>
<proteinExistence type="predicted"/>
<dbReference type="AlphaFoldDB" id="A0AA86TYZ5"/>
<evidence type="ECO:0000313" key="3">
    <source>
        <dbReference type="Proteomes" id="UP001642409"/>
    </source>
</evidence>
<comment type="caution">
    <text evidence="1">The sequence shown here is derived from an EMBL/GenBank/DDBJ whole genome shotgun (WGS) entry which is preliminary data.</text>
</comment>
<reference evidence="1" key="1">
    <citation type="submission" date="2023-06" db="EMBL/GenBank/DDBJ databases">
        <authorList>
            <person name="Kurt Z."/>
        </authorList>
    </citation>
    <scope>NUCLEOTIDE SEQUENCE</scope>
</reference>
<keyword evidence="3" id="KW-1185">Reference proteome</keyword>
<gene>
    <name evidence="2" type="ORF">HINF_LOCUS19675</name>
    <name evidence="1" type="ORF">HINF_LOCUS20057</name>
</gene>
<evidence type="ECO:0000313" key="2">
    <source>
        <dbReference type="EMBL" id="CAL6005749.1"/>
    </source>
</evidence>
<dbReference type="EMBL" id="CATOUU010000517">
    <property type="protein sequence ID" value="CAI9932412.1"/>
    <property type="molecule type" value="Genomic_DNA"/>
</dbReference>